<evidence type="ECO:0000313" key="2">
    <source>
        <dbReference type="EMBL" id="TKK71890.1"/>
    </source>
</evidence>
<reference evidence="2 3" key="1">
    <citation type="submission" date="2019-05" db="EMBL/GenBank/DDBJ databases">
        <title>Panacibacter sp. strain 17mud1-8 Genome sequencing and assembly.</title>
        <authorList>
            <person name="Chhetri G."/>
        </authorList>
    </citation>
    <scope>NUCLEOTIDE SEQUENCE [LARGE SCALE GENOMIC DNA]</scope>
    <source>
        <strain evidence="2 3">17mud1-8</strain>
    </source>
</reference>
<gene>
    <name evidence="2" type="ORF">FC093_02410</name>
</gene>
<dbReference type="PROSITE" id="PS51257">
    <property type="entry name" value="PROKAR_LIPOPROTEIN"/>
    <property type="match status" value="1"/>
</dbReference>
<evidence type="ECO:0008006" key="4">
    <source>
        <dbReference type="Google" id="ProtNLM"/>
    </source>
</evidence>
<feature type="compositionally biased region" description="Gly residues" evidence="1">
    <location>
        <begin position="276"/>
        <end position="293"/>
    </location>
</feature>
<accession>A0A4U3L9T3</accession>
<protein>
    <recommendedName>
        <fullName evidence="4">Lipoprotein</fullName>
    </recommendedName>
</protein>
<keyword evidence="3" id="KW-1185">Reference proteome</keyword>
<sequence length="330" mass="35071">MKHITPVFLFIVTVALGILACSKEAAYRTNDIQNTTTAANKVQSARVVTSTCAQFAYPDTIFYLTNLPGGNYIVKPVNPLTGTFGAYPDGLKIDKSDGSINITGSETGLKYMVWFVASGTRDTCRKFITVSGINYMDSTYVLANNTATAIPIYNANPLKPTDCSGGCEFDVGPPAERVSAQGIVINRKTGVINLKKSLLNGALGKNPANGTYKDFILEYRLGDKSSKALNHIGFRLYYYKKKSDIPANLENELEDKKGQVFLGDDSGEEEDDRGGGGHGGSGGGHSGPGGGGSDDNRIAFTFTASAASTTAKQGAATAKCRPPYIIVTQQ</sequence>
<dbReference type="RefSeq" id="WP_137260130.1">
    <property type="nucleotide sequence ID" value="NZ_SZQL01000001.1"/>
</dbReference>
<comment type="caution">
    <text evidence="2">The sequence shown here is derived from an EMBL/GenBank/DDBJ whole genome shotgun (WGS) entry which is preliminary data.</text>
</comment>
<dbReference type="Proteomes" id="UP000305848">
    <property type="component" value="Unassembled WGS sequence"/>
</dbReference>
<organism evidence="2 3">
    <name type="scientific">Ilyomonas limi</name>
    <dbReference type="NCBI Taxonomy" id="2575867"/>
    <lineage>
        <taxon>Bacteria</taxon>
        <taxon>Pseudomonadati</taxon>
        <taxon>Bacteroidota</taxon>
        <taxon>Chitinophagia</taxon>
        <taxon>Chitinophagales</taxon>
        <taxon>Chitinophagaceae</taxon>
        <taxon>Ilyomonas</taxon>
    </lineage>
</organism>
<feature type="region of interest" description="Disordered" evidence="1">
    <location>
        <begin position="256"/>
        <end position="298"/>
    </location>
</feature>
<evidence type="ECO:0000313" key="3">
    <source>
        <dbReference type="Proteomes" id="UP000305848"/>
    </source>
</evidence>
<name>A0A4U3L9T3_9BACT</name>
<dbReference type="OrthoDB" id="789752at2"/>
<dbReference type="AlphaFoldDB" id="A0A4U3L9T3"/>
<evidence type="ECO:0000256" key="1">
    <source>
        <dbReference type="SAM" id="MobiDB-lite"/>
    </source>
</evidence>
<dbReference type="EMBL" id="SZQL01000001">
    <property type="protein sequence ID" value="TKK71890.1"/>
    <property type="molecule type" value="Genomic_DNA"/>
</dbReference>
<proteinExistence type="predicted"/>